<keyword evidence="4" id="KW-1185">Reference proteome</keyword>
<dbReference type="Proteomes" id="UP000288246">
    <property type="component" value="Unassembled WGS sequence"/>
</dbReference>
<evidence type="ECO:0000313" key="4">
    <source>
        <dbReference type="Proteomes" id="UP000288246"/>
    </source>
</evidence>
<protein>
    <submittedName>
        <fullName evidence="3">Uncharacterized protein</fullName>
    </submittedName>
</protein>
<comment type="caution">
    <text evidence="3">The sequence shown here is derived from an EMBL/GenBank/DDBJ whole genome shotgun (WGS) entry which is preliminary data.</text>
</comment>
<reference evidence="3 4" key="1">
    <citation type="submission" date="2018-11" db="EMBL/GenBank/DDBJ databases">
        <title>Draft genome sequence of Cellulomonas takizawaensis strain TKZ-21.</title>
        <authorList>
            <person name="Yamamura H."/>
            <person name="Hayashi T."/>
            <person name="Hamada M."/>
            <person name="Serisawa Y."/>
            <person name="Matsuyama K."/>
            <person name="Nakagawa Y."/>
            <person name="Otoguro M."/>
            <person name="Yanagida F."/>
            <person name="Hayakawa M."/>
        </authorList>
    </citation>
    <scope>NUCLEOTIDE SEQUENCE [LARGE SCALE GENOMIC DNA]</scope>
    <source>
        <strain evidence="3 4">TKZ-21</strain>
    </source>
</reference>
<feature type="transmembrane region" description="Helical" evidence="2">
    <location>
        <begin position="48"/>
        <end position="75"/>
    </location>
</feature>
<keyword evidence="2" id="KW-0472">Membrane</keyword>
<dbReference type="NCBIfam" id="NF041681">
    <property type="entry name" value="HGxxPAAW"/>
    <property type="match status" value="1"/>
</dbReference>
<feature type="region of interest" description="Disordered" evidence="1">
    <location>
        <begin position="1"/>
        <end position="27"/>
    </location>
</feature>
<dbReference type="RefSeq" id="WP_124342516.1">
    <property type="nucleotide sequence ID" value="NZ_BHYL01000110.1"/>
</dbReference>
<proteinExistence type="predicted"/>
<dbReference type="OrthoDB" id="5149710at2"/>
<evidence type="ECO:0000256" key="1">
    <source>
        <dbReference type="SAM" id="MobiDB-lite"/>
    </source>
</evidence>
<organism evidence="3 4">
    <name type="scientific">Cellulomonas algicola</name>
    <dbReference type="NCBI Taxonomy" id="2071633"/>
    <lineage>
        <taxon>Bacteria</taxon>
        <taxon>Bacillati</taxon>
        <taxon>Actinomycetota</taxon>
        <taxon>Actinomycetes</taxon>
        <taxon>Micrococcales</taxon>
        <taxon>Cellulomonadaceae</taxon>
        <taxon>Cellulomonas</taxon>
    </lineage>
</organism>
<evidence type="ECO:0000256" key="2">
    <source>
        <dbReference type="SAM" id="Phobius"/>
    </source>
</evidence>
<name>A0A401UZ80_9CELL</name>
<keyword evidence="2" id="KW-0812">Transmembrane</keyword>
<gene>
    <name evidence="3" type="ORF">CTKZ_15610</name>
</gene>
<feature type="compositionally biased region" description="Polar residues" evidence="1">
    <location>
        <begin position="1"/>
        <end position="16"/>
    </location>
</feature>
<evidence type="ECO:0000313" key="3">
    <source>
        <dbReference type="EMBL" id="GCD19999.1"/>
    </source>
</evidence>
<accession>A0A401UZ80</accession>
<keyword evidence="2" id="KW-1133">Transmembrane helix</keyword>
<sequence>MSDQSLAHRAQNVTRTETVHLPPATPPVNHGKTVAGWTTTYGVLVGGVVMSVAVVFALVWLFWVGLGVALVALVLGKVLQGMGYGQGGVHTQSRDGRPGAH</sequence>
<dbReference type="EMBL" id="BHYL01000110">
    <property type="protein sequence ID" value="GCD19999.1"/>
    <property type="molecule type" value="Genomic_DNA"/>
</dbReference>
<dbReference type="AlphaFoldDB" id="A0A401UZ80"/>